<proteinExistence type="inferred from homology"/>
<keyword evidence="5" id="KW-1185">Reference proteome</keyword>
<comment type="similarity">
    <text evidence="1">Belongs to the 'GDSL' lipolytic enzyme family.</text>
</comment>
<evidence type="ECO:0000313" key="5">
    <source>
        <dbReference type="Proteomes" id="UP000613580"/>
    </source>
</evidence>
<dbReference type="AlphaFoldDB" id="A0A8H6W9V0"/>
<sequence>MKLLLSLCLAAFKGIRTSAQTLYLAGDSTMALGGGGNGTQGWGVYLPNYLDMPVVNNAVAGTSARSYSDLGYFATLIDQAKAGDYAVIEFGHNDVASETGVDNGTQDAVGEGYNVTELVTATNGSTILIHSFAYYIENAVSALEAKGVTPIVSSLTPDNIWTTMAPIQIAAGGRFVTYAQGVSQDTGIVFIDHFDYVAQAYDALGETTVDTFYSSNDHLHTLPAGATVVAEAFVRGDSTMAPGGGGNGTDGWGQYVSQYLSGITVVNDAIAGRSARSFTEEGSFTAMINTVKAGDFVVIEVSDNFRPMCCLESGSHDAYGDSLTYNETITLANGTLDVIHTFNYYMTNAVNSFKTKGAIPIISAQTPDDIWNGTLITDPPRFVPYAAEVAGNTSVAYVNHYAYVAQAYEALGEATVDPWYPIDHTHTLPAGANVVAEAFIRGLLCGTSPLKAHVNAAGKAVSNACL</sequence>
<gene>
    <name evidence="4" type="ORF">HMN09_00649000</name>
</gene>
<reference evidence="4" key="1">
    <citation type="submission" date="2020-05" db="EMBL/GenBank/DDBJ databases">
        <title>Mycena genomes resolve the evolution of fungal bioluminescence.</title>
        <authorList>
            <person name="Tsai I.J."/>
        </authorList>
    </citation>
    <scope>NUCLEOTIDE SEQUENCE</scope>
    <source>
        <strain evidence="4">110903Hualien_Pintung</strain>
    </source>
</reference>
<feature type="chain" id="PRO_5034790433" evidence="3">
    <location>
        <begin position="20"/>
        <end position="466"/>
    </location>
</feature>
<comment type="caution">
    <text evidence="4">The sequence shown here is derived from an EMBL/GenBank/DDBJ whole genome shotgun (WGS) entry which is preliminary data.</text>
</comment>
<dbReference type="Proteomes" id="UP000613580">
    <property type="component" value="Unassembled WGS sequence"/>
</dbReference>
<dbReference type="InterPro" id="IPR037459">
    <property type="entry name" value="RhgT-like"/>
</dbReference>
<dbReference type="GO" id="GO:0016788">
    <property type="term" value="F:hydrolase activity, acting on ester bonds"/>
    <property type="evidence" value="ECO:0007669"/>
    <property type="project" value="InterPro"/>
</dbReference>
<dbReference type="SUPFAM" id="SSF52266">
    <property type="entry name" value="SGNH hydrolase"/>
    <property type="match status" value="2"/>
</dbReference>
<dbReference type="InterPro" id="IPR036514">
    <property type="entry name" value="SGNH_hydro_sf"/>
</dbReference>
<keyword evidence="3" id="KW-0732">Signal</keyword>
<dbReference type="PANTHER" id="PTHR43695:SF1">
    <property type="entry name" value="RHAMNOGALACTURONAN ACETYLESTERASE"/>
    <property type="match status" value="1"/>
</dbReference>
<accession>A0A8H6W9V0</accession>
<evidence type="ECO:0000313" key="4">
    <source>
        <dbReference type="EMBL" id="KAF7311054.1"/>
    </source>
</evidence>
<organism evidence="4 5">
    <name type="scientific">Mycena chlorophos</name>
    <name type="common">Agaric fungus</name>
    <name type="synonym">Agaricus chlorophos</name>
    <dbReference type="NCBI Taxonomy" id="658473"/>
    <lineage>
        <taxon>Eukaryota</taxon>
        <taxon>Fungi</taxon>
        <taxon>Dikarya</taxon>
        <taxon>Basidiomycota</taxon>
        <taxon>Agaricomycotina</taxon>
        <taxon>Agaricomycetes</taxon>
        <taxon>Agaricomycetidae</taxon>
        <taxon>Agaricales</taxon>
        <taxon>Marasmiineae</taxon>
        <taxon>Mycenaceae</taxon>
        <taxon>Mycena</taxon>
    </lineage>
</organism>
<dbReference type="InterPro" id="IPR001087">
    <property type="entry name" value="GDSL"/>
</dbReference>
<feature type="signal peptide" evidence="3">
    <location>
        <begin position="1"/>
        <end position="19"/>
    </location>
</feature>
<dbReference type="Gene3D" id="3.40.50.1110">
    <property type="entry name" value="SGNH hydrolase"/>
    <property type="match status" value="2"/>
</dbReference>
<protein>
    <submittedName>
        <fullName evidence="4">Rhamnogalacturonan acetylesterase</fullName>
    </submittedName>
</protein>
<evidence type="ECO:0000256" key="2">
    <source>
        <dbReference type="ARBA" id="ARBA00022801"/>
    </source>
</evidence>
<evidence type="ECO:0000256" key="3">
    <source>
        <dbReference type="SAM" id="SignalP"/>
    </source>
</evidence>
<name>A0A8H6W9V0_MYCCL</name>
<dbReference type="OrthoDB" id="2141316at2759"/>
<dbReference type="Pfam" id="PF00657">
    <property type="entry name" value="Lipase_GDSL"/>
    <property type="match status" value="2"/>
</dbReference>
<evidence type="ECO:0000256" key="1">
    <source>
        <dbReference type="ARBA" id="ARBA00008668"/>
    </source>
</evidence>
<dbReference type="EMBL" id="JACAZE010000007">
    <property type="protein sequence ID" value="KAF7311054.1"/>
    <property type="molecule type" value="Genomic_DNA"/>
</dbReference>
<keyword evidence="2" id="KW-0378">Hydrolase</keyword>
<dbReference type="PANTHER" id="PTHR43695">
    <property type="entry name" value="PUTATIVE (AFU_ORTHOLOGUE AFUA_2G17250)-RELATED"/>
    <property type="match status" value="1"/>
</dbReference>